<proteinExistence type="predicted"/>
<gene>
    <name evidence="2" type="ORF">BP5553_07075</name>
</gene>
<evidence type="ECO:0008006" key="4">
    <source>
        <dbReference type="Google" id="ProtNLM"/>
    </source>
</evidence>
<protein>
    <recommendedName>
        <fullName evidence="4">NAD(P)-binding protein</fullName>
    </recommendedName>
</protein>
<dbReference type="SUPFAM" id="SSF51735">
    <property type="entry name" value="NAD(P)-binding Rossmann-fold domains"/>
    <property type="match status" value="1"/>
</dbReference>
<dbReference type="EMBL" id="NPIC01000006">
    <property type="protein sequence ID" value="RDL35144.1"/>
    <property type="molecule type" value="Genomic_DNA"/>
</dbReference>
<dbReference type="Pfam" id="PF00106">
    <property type="entry name" value="adh_short"/>
    <property type="match status" value="1"/>
</dbReference>
<organism evidence="2 3">
    <name type="scientific">Venustampulla echinocandica</name>
    <dbReference type="NCBI Taxonomy" id="2656787"/>
    <lineage>
        <taxon>Eukaryota</taxon>
        <taxon>Fungi</taxon>
        <taxon>Dikarya</taxon>
        <taxon>Ascomycota</taxon>
        <taxon>Pezizomycotina</taxon>
        <taxon>Leotiomycetes</taxon>
        <taxon>Helotiales</taxon>
        <taxon>Pleuroascaceae</taxon>
        <taxon>Venustampulla</taxon>
    </lineage>
</organism>
<name>A0A370TIF9_9HELO</name>
<dbReference type="PANTHER" id="PTHR47534">
    <property type="entry name" value="YALI0E05731P"/>
    <property type="match status" value="1"/>
</dbReference>
<sequence length="343" mass="37459">MVNIKDVRISNSELKQSQSASGLVAVFVGATNGIGMGTLKQFTKLANAPKVYVVGRSRKASTLLLNELEASNPQATVVFFETEVSLMKNVDQICDEIKVKEKKLDILFLSCGYLTWDGRTETIEGIDIPHALRYYTRLRFTYNLLPLLTASPSPRVISILAGGREAEIDLTDLEVRNNFSGIKAMKNGTTQTTLAFEELVKSYPSITFIHKYPGFVDTGVVDRLMGTTKGIYALPATAFRWLLLPIINLFATSVDEAGERGLFLATSARYPSAKPKAEGGLWVPVPKGVDVATSAVEGVYRVGADDATVKDTPALIAYRKENAGKTVWENTLAVWERALGRSG</sequence>
<dbReference type="GeneID" id="43599924"/>
<dbReference type="InterPro" id="IPR002347">
    <property type="entry name" value="SDR_fam"/>
</dbReference>
<dbReference type="Gene3D" id="3.40.50.720">
    <property type="entry name" value="NAD(P)-binding Rossmann-like Domain"/>
    <property type="match status" value="1"/>
</dbReference>
<reference evidence="2 3" key="1">
    <citation type="journal article" date="2018" name="IMA Fungus">
        <title>IMA Genome-F 9: Draft genome sequence of Annulohypoxylon stygium, Aspergillus mulundensis, Berkeleyomyces basicola (syn. Thielaviopsis basicola), Ceratocystis smalleyi, two Cercospora beticola strains, Coleophoma cylindrospora, Fusarium fracticaudum, Phialophora cf. hyalina, and Morchella septimelata.</title>
        <authorList>
            <person name="Wingfield B.D."/>
            <person name="Bills G.F."/>
            <person name="Dong Y."/>
            <person name="Huang W."/>
            <person name="Nel W.J."/>
            <person name="Swalarsk-Parry B.S."/>
            <person name="Vaghefi N."/>
            <person name="Wilken P.M."/>
            <person name="An Z."/>
            <person name="de Beer Z.W."/>
            <person name="De Vos L."/>
            <person name="Chen L."/>
            <person name="Duong T.A."/>
            <person name="Gao Y."/>
            <person name="Hammerbacher A."/>
            <person name="Kikkert J.R."/>
            <person name="Li Y."/>
            <person name="Li H."/>
            <person name="Li K."/>
            <person name="Li Q."/>
            <person name="Liu X."/>
            <person name="Ma X."/>
            <person name="Naidoo K."/>
            <person name="Pethybridge S.J."/>
            <person name="Sun J."/>
            <person name="Steenkamp E.T."/>
            <person name="van der Nest M.A."/>
            <person name="van Wyk S."/>
            <person name="Wingfield M.J."/>
            <person name="Xiong C."/>
            <person name="Yue Q."/>
            <person name="Zhang X."/>
        </authorList>
    </citation>
    <scope>NUCLEOTIDE SEQUENCE [LARGE SCALE GENOMIC DNA]</scope>
    <source>
        <strain evidence="2 3">BP 5553</strain>
    </source>
</reference>
<dbReference type="AlphaFoldDB" id="A0A370TIF9"/>
<evidence type="ECO:0000313" key="3">
    <source>
        <dbReference type="Proteomes" id="UP000254866"/>
    </source>
</evidence>
<dbReference type="InterPro" id="IPR036291">
    <property type="entry name" value="NAD(P)-bd_dom_sf"/>
</dbReference>
<evidence type="ECO:0000256" key="1">
    <source>
        <dbReference type="ARBA" id="ARBA00023002"/>
    </source>
</evidence>
<keyword evidence="1" id="KW-0560">Oxidoreductase</keyword>
<dbReference type="InterPro" id="IPR052228">
    <property type="entry name" value="Sec_Metab_Biosynth_Oxidored"/>
</dbReference>
<dbReference type="STRING" id="2656787.A0A370TIF9"/>
<dbReference type="GO" id="GO:0016491">
    <property type="term" value="F:oxidoreductase activity"/>
    <property type="evidence" value="ECO:0007669"/>
    <property type="project" value="UniProtKB-KW"/>
</dbReference>
<accession>A0A370TIF9</accession>
<dbReference type="PANTHER" id="PTHR47534:SF3">
    <property type="entry name" value="ALCOHOL DEHYDROGENASE-LIKE C-TERMINAL DOMAIN-CONTAINING PROTEIN"/>
    <property type="match status" value="1"/>
</dbReference>
<dbReference type="Proteomes" id="UP000254866">
    <property type="component" value="Unassembled WGS sequence"/>
</dbReference>
<comment type="caution">
    <text evidence="2">The sequence shown here is derived from an EMBL/GenBank/DDBJ whole genome shotgun (WGS) entry which is preliminary data.</text>
</comment>
<dbReference type="OrthoDB" id="2898509at2759"/>
<dbReference type="RefSeq" id="XP_031867967.1">
    <property type="nucleotide sequence ID" value="XM_032015698.1"/>
</dbReference>
<keyword evidence="3" id="KW-1185">Reference proteome</keyword>
<evidence type="ECO:0000313" key="2">
    <source>
        <dbReference type="EMBL" id="RDL35144.1"/>
    </source>
</evidence>